<dbReference type="AlphaFoldDB" id="A0A087TLD8"/>
<name>A0A087TLD8_STEMI</name>
<gene>
    <name evidence="1" type="ORF">X975_14651</name>
</gene>
<proteinExistence type="predicted"/>
<feature type="non-terminal residue" evidence="1">
    <location>
        <position position="116"/>
    </location>
</feature>
<dbReference type="Proteomes" id="UP000054359">
    <property type="component" value="Unassembled WGS sequence"/>
</dbReference>
<organism evidence="1 2">
    <name type="scientific">Stegodyphus mimosarum</name>
    <name type="common">African social velvet spider</name>
    <dbReference type="NCBI Taxonomy" id="407821"/>
    <lineage>
        <taxon>Eukaryota</taxon>
        <taxon>Metazoa</taxon>
        <taxon>Ecdysozoa</taxon>
        <taxon>Arthropoda</taxon>
        <taxon>Chelicerata</taxon>
        <taxon>Arachnida</taxon>
        <taxon>Araneae</taxon>
        <taxon>Araneomorphae</taxon>
        <taxon>Entelegynae</taxon>
        <taxon>Eresoidea</taxon>
        <taxon>Eresidae</taxon>
        <taxon>Stegodyphus</taxon>
    </lineage>
</organism>
<accession>A0A087TLD8</accession>
<reference evidence="1 2" key="1">
    <citation type="submission" date="2013-11" db="EMBL/GenBank/DDBJ databases">
        <title>Genome sequencing of Stegodyphus mimosarum.</title>
        <authorList>
            <person name="Bechsgaard J."/>
        </authorList>
    </citation>
    <scope>NUCLEOTIDE SEQUENCE [LARGE SCALE GENOMIC DNA]</scope>
</reference>
<evidence type="ECO:0000313" key="2">
    <source>
        <dbReference type="Proteomes" id="UP000054359"/>
    </source>
</evidence>
<protein>
    <submittedName>
        <fullName evidence="1">Uncharacterized protein</fullName>
    </submittedName>
</protein>
<sequence length="116" mass="13685">MEDFSQTTFWPGELNRLYHCHQIHHGLMNSLILFLHFSWAFHAHVFQRHQNHHCLPSLAFWQNPLVAHVLFLLSVHQHHGPCFHCVVPLISLDGHVIVLMSHHLLLSQTCLLRFYD</sequence>
<dbReference type="EMBL" id="KK115749">
    <property type="protein sequence ID" value="KFM65927.1"/>
    <property type="molecule type" value="Genomic_DNA"/>
</dbReference>
<keyword evidence="2" id="KW-1185">Reference proteome</keyword>
<evidence type="ECO:0000313" key="1">
    <source>
        <dbReference type="EMBL" id="KFM65927.1"/>
    </source>
</evidence>